<dbReference type="EMBL" id="JAULJE010000003">
    <property type="protein sequence ID" value="KAK1344918.1"/>
    <property type="molecule type" value="Genomic_DNA"/>
</dbReference>
<gene>
    <name evidence="2" type="ORF">QTO34_013622</name>
</gene>
<keyword evidence="1" id="KW-0732">Signal</keyword>
<evidence type="ECO:0000256" key="1">
    <source>
        <dbReference type="SAM" id="SignalP"/>
    </source>
</evidence>
<evidence type="ECO:0000313" key="3">
    <source>
        <dbReference type="Proteomes" id="UP001177744"/>
    </source>
</evidence>
<dbReference type="GO" id="GO:0016020">
    <property type="term" value="C:membrane"/>
    <property type="evidence" value="ECO:0007669"/>
    <property type="project" value="TreeGrafter"/>
</dbReference>
<feature type="chain" id="PRO_5041445869" evidence="1">
    <location>
        <begin position="28"/>
        <end position="185"/>
    </location>
</feature>
<dbReference type="PANTHER" id="PTHR15446:SF15">
    <property type="entry name" value="UROPLAKIN-3B"/>
    <property type="match status" value="1"/>
</dbReference>
<dbReference type="Proteomes" id="UP001177744">
    <property type="component" value="Unassembled WGS sequence"/>
</dbReference>
<evidence type="ECO:0000313" key="2">
    <source>
        <dbReference type="EMBL" id="KAK1344918.1"/>
    </source>
</evidence>
<comment type="caution">
    <text evidence="2">The sequence shown here is derived from an EMBL/GenBank/DDBJ whole genome shotgun (WGS) entry which is preliminary data.</text>
</comment>
<protein>
    <submittedName>
        <fullName evidence="2">Uncharacterized protein</fullName>
    </submittedName>
</protein>
<organism evidence="2 3">
    <name type="scientific">Cnephaeus nilssonii</name>
    <name type="common">Northern bat</name>
    <name type="synonym">Eptesicus nilssonii</name>
    <dbReference type="NCBI Taxonomy" id="3371016"/>
    <lineage>
        <taxon>Eukaryota</taxon>
        <taxon>Metazoa</taxon>
        <taxon>Chordata</taxon>
        <taxon>Craniata</taxon>
        <taxon>Vertebrata</taxon>
        <taxon>Euteleostomi</taxon>
        <taxon>Mammalia</taxon>
        <taxon>Eutheria</taxon>
        <taxon>Laurasiatheria</taxon>
        <taxon>Chiroptera</taxon>
        <taxon>Yangochiroptera</taxon>
        <taxon>Vespertilionidae</taxon>
        <taxon>Cnephaeus</taxon>
    </lineage>
</organism>
<dbReference type="InterPro" id="IPR024831">
    <property type="entry name" value="Uroplakin-3"/>
</dbReference>
<dbReference type="PANTHER" id="PTHR15446">
    <property type="entry name" value="UROPLAKIN III"/>
    <property type="match status" value="1"/>
</dbReference>
<feature type="signal peptide" evidence="1">
    <location>
        <begin position="1"/>
        <end position="27"/>
    </location>
</feature>
<proteinExistence type="predicted"/>
<reference evidence="2" key="1">
    <citation type="submission" date="2023-06" db="EMBL/GenBank/DDBJ databases">
        <title>Reference genome for the Northern bat (Eptesicus nilssonii), a most northern bat species.</title>
        <authorList>
            <person name="Laine V.N."/>
            <person name="Pulliainen A.T."/>
            <person name="Lilley T.M."/>
        </authorList>
    </citation>
    <scope>NUCLEOTIDE SEQUENCE</scope>
    <source>
        <strain evidence="2">BLF_Eptnil</strain>
        <tissue evidence="2">Kidney</tissue>
    </source>
</reference>
<dbReference type="AlphaFoldDB" id="A0AA40I882"/>
<name>A0AA40I882_CNENI</name>
<keyword evidence="3" id="KW-1185">Reference proteome</keyword>
<accession>A0AA40I882</accession>
<sequence length="185" mass="19844">MGLPQRQPHSPLLFLLVALVWPQPCSSLGEWGSRDWMHRVGPKGLGHLLVCLDPGSPHPLTGRGSPRAGGPRTLTPISTATELIPYTPQITAGDLEGKVTATTFSLEQPRCVLDGHARAADTVWLVVALSNASMDFQNPKTLAEIPAFPQLLTDGHYMTLPLSRDQLPCEDPVGDSGIAVLRCGQ</sequence>